<feature type="coiled-coil region" evidence="1">
    <location>
        <begin position="125"/>
        <end position="194"/>
    </location>
</feature>
<keyword evidence="1" id="KW-0175">Coiled coil</keyword>
<feature type="region of interest" description="Disordered" evidence="2">
    <location>
        <begin position="227"/>
        <end position="423"/>
    </location>
</feature>
<reference evidence="4 5" key="1">
    <citation type="submission" date="2019-07" db="EMBL/GenBank/DDBJ databases">
        <title>Finished genome of Venturia effusa.</title>
        <authorList>
            <person name="Young C.A."/>
            <person name="Cox M.P."/>
            <person name="Ganley A.R.D."/>
            <person name="David W.J."/>
        </authorList>
    </citation>
    <scope>NUCLEOTIDE SEQUENCE [LARGE SCALE GENOMIC DNA]</scope>
    <source>
        <strain evidence="5">albino</strain>
    </source>
</reference>
<evidence type="ECO:0000259" key="3">
    <source>
        <dbReference type="PROSITE" id="PS51021"/>
    </source>
</evidence>
<dbReference type="InterPro" id="IPR004148">
    <property type="entry name" value="BAR_dom"/>
</dbReference>
<feature type="domain" description="BAR" evidence="3">
    <location>
        <begin position="15"/>
        <end position="236"/>
    </location>
</feature>
<keyword evidence="5" id="KW-1185">Reference proteome</keyword>
<accession>A0A517L324</accession>
<dbReference type="STRING" id="50376.A0A517L324"/>
<dbReference type="GO" id="GO:0005737">
    <property type="term" value="C:cytoplasm"/>
    <property type="evidence" value="ECO:0007669"/>
    <property type="project" value="InterPro"/>
</dbReference>
<dbReference type="SUPFAM" id="SSF103657">
    <property type="entry name" value="BAR/IMD domain-like"/>
    <property type="match status" value="1"/>
</dbReference>
<dbReference type="Proteomes" id="UP000316270">
    <property type="component" value="Chromosome 4"/>
</dbReference>
<feature type="compositionally biased region" description="Pro residues" evidence="2">
    <location>
        <begin position="389"/>
        <end position="408"/>
    </location>
</feature>
<feature type="compositionally biased region" description="Basic and acidic residues" evidence="2">
    <location>
        <begin position="341"/>
        <end position="354"/>
    </location>
</feature>
<dbReference type="Gene3D" id="1.20.1270.60">
    <property type="entry name" value="Arfaptin homology (AH) domain/BAR domain"/>
    <property type="match status" value="1"/>
</dbReference>
<feature type="compositionally biased region" description="Polar residues" evidence="2">
    <location>
        <begin position="356"/>
        <end position="381"/>
    </location>
</feature>
<name>A0A517L324_9PEZI</name>
<dbReference type="InterPro" id="IPR027267">
    <property type="entry name" value="AH/BAR_dom_sf"/>
</dbReference>
<feature type="compositionally biased region" description="Basic and acidic residues" evidence="2">
    <location>
        <begin position="300"/>
        <end position="310"/>
    </location>
</feature>
<protein>
    <recommendedName>
        <fullName evidence="3">BAR domain-containing protein</fullName>
    </recommendedName>
</protein>
<sequence>MNVNKKLGRFKQWAGEKMGGEAKTDTSEDFKALEMEMNLRHEGMEKLQQSMTVYIKSISRKEAEGREKMLPVEFLGQTMVAHGQDFQADSEFGNCLIGMGRANESLARKQESYASNATSCWLESLERSLAQMKEYQAARRKLETRRLAYDASLAKMQRAKKEDFRVEEELRAQKAKYEESNEDVYRRMEDIKEAEADSVADLTAFLESELSYYDSCRQTLLQLKQEWPGASAKKSTRTRSNTAHSYSGRHSVQDEDEEHSPPSKGALAASAIGSTRSSRGPSPRPSVPDLSVRPTFGRTITHESASENREYSPIGSTKLMRAPTEPSALLTGSRLALRPTAHRDQVEPDRDERFSNIASDSPTATIGSMPSRSTSWSTVDTTPGGSKKTPPPPPSRAKKPAPPPPPPMKRSALSTSQIPSSTQ</sequence>
<evidence type="ECO:0000313" key="5">
    <source>
        <dbReference type="Proteomes" id="UP000316270"/>
    </source>
</evidence>
<proteinExistence type="predicted"/>
<dbReference type="PROSITE" id="PS51021">
    <property type="entry name" value="BAR"/>
    <property type="match status" value="1"/>
</dbReference>
<evidence type="ECO:0000256" key="2">
    <source>
        <dbReference type="SAM" id="MobiDB-lite"/>
    </source>
</evidence>
<evidence type="ECO:0000313" key="4">
    <source>
        <dbReference type="EMBL" id="QDS70023.1"/>
    </source>
</evidence>
<dbReference type="SMART" id="SM00721">
    <property type="entry name" value="BAR"/>
    <property type="match status" value="1"/>
</dbReference>
<organism evidence="4 5">
    <name type="scientific">Venturia effusa</name>
    <dbReference type="NCBI Taxonomy" id="50376"/>
    <lineage>
        <taxon>Eukaryota</taxon>
        <taxon>Fungi</taxon>
        <taxon>Dikarya</taxon>
        <taxon>Ascomycota</taxon>
        <taxon>Pezizomycotina</taxon>
        <taxon>Dothideomycetes</taxon>
        <taxon>Pleosporomycetidae</taxon>
        <taxon>Venturiales</taxon>
        <taxon>Venturiaceae</taxon>
        <taxon>Venturia</taxon>
    </lineage>
</organism>
<evidence type="ECO:0000256" key="1">
    <source>
        <dbReference type="SAM" id="Coils"/>
    </source>
</evidence>
<gene>
    <name evidence="4" type="ORF">FKW77_003695</name>
</gene>
<dbReference type="Pfam" id="PF03114">
    <property type="entry name" value="BAR"/>
    <property type="match status" value="1"/>
</dbReference>
<dbReference type="EMBL" id="CP042188">
    <property type="protein sequence ID" value="QDS70023.1"/>
    <property type="molecule type" value="Genomic_DNA"/>
</dbReference>
<dbReference type="OrthoDB" id="14167at2759"/>
<feature type="compositionally biased region" description="Polar residues" evidence="2">
    <location>
        <begin position="412"/>
        <end position="423"/>
    </location>
</feature>
<feature type="compositionally biased region" description="Polar residues" evidence="2">
    <location>
        <begin position="238"/>
        <end position="250"/>
    </location>
</feature>
<dbReference type="AlphaFoldDB" id="A0A517L324"/>